<comment type="subcellular location">
    <subcellularLocation>
        <location evidence="1">Membrane</location>
        <topology evidence="1">Multi-pass membrane protein</topology>
    </subcellularLocation>
</comment>
<evidence type="ECO:0000256" key="2">
    <source>
        <dbReference type="ARBA" id="ARBA00022692"/>
    </source>
</evidence>
<dbReference type="AlphaFoldDB" id="A0A3N0BE72"/>
<dbReference type="GO" id="GO:0016020">
    <property type="term" value="C:membrane"/>
    <property type="evidence" value="ECO:0007669"/>
    <property type="project" value="UniProtKB-SubCell"/>
</dbReference>
<sequence length="405" mass="45240">MVKSRIQNSISSIRVADLLVFLIALFFFRPSLFEKYESLNMGFNLGLIALLALYLVIASLKNKTGVTVYSCMAVGYFLLLLTSTYINDGSLTRSMMYVGVGILSVLVFASIFKYEMAAFLNSMQVLGLIFIPLNLLTMLVIPGGFTNNGVHPVFLLGQATRFIYFFLPIFVSLLVRDYRKGTHPSKCTIALWICAETSLVIGQTAAGIVVVSALPLFILLLGNRFAKTLCSPPVYLAVQLTLFFILVFSTLPEQTLGLLQSLFQKDATLSSRTYIWDKVILQTESNPQQFLFGFGVLQNNEMIALFNFVHCHNHLLQVLFNGGVVSLTIFITLIGLSYWELMKTNSEATSRIISFGIFLFSIALLFDTVDGVRNYYLVLLILGSCSKYISQCDDYSLPKLERGDR</sequence>
<feature type="transmembrane region" description="Helical" evidence="5">
    <location>
        <begin position="94"/>
        <end position="112"/>
    </location>
</feature>
<feature type="transmembrane region" description="Helical" evidence="5">
    <location>
        <begin position="66"/>
        <end position="87"/>
    </location>
</feature>
<keyword evidence="2 5" id="KW-0812">Transmembrane</keyword>
<dbReference type="InterPro" id="IPR007016">
    <property type="entry name" value="O-antigen_ligase-rel_domated"/>
</dbReference>
<feature type="transmembrane region" description="Helical" evidence="5">
    <location>
        <begin position="315"/>
        <end position="336"/>
    </location>
</feature>
<keyword evidence="3 5" id="KW-1133">Transmembrane helix</keyword>
<evidence type="ECO:0000256" key="1">
    <source>
        <dbReference type="ARBA" id="ARBA00004141"/>
    </source>
</evidence>
<feature type="transmembrane region" description="Helical" evidence="5">
    <location>
        <begin position="41"/>
        <end position="60"/>
    </location>
</feature>
<evidence type="ECO:0000256" key="4">
    <source>
        <dbReference type="ARBA" id="ARBA00023136"/>
    </source>
</evidence>
<evidence type="ECO:0000256" key="3">
    <source>
        <dbReference type="ARBA" id="ARBA00022989"/>
    </source>
</evidence>
<feature type="transmembrane region" description="Helical" evidence="5">
    <location>
        <begin position="118"/>
        <end position="141"/>
    </location>
</feature>
<dbReference type="Proteomes" id="UP000278632">
    <property type="component" value="Unassembled WGS sequence"/>
</dbReference>
<feature type="transmembrane region" description="Helical" evidence="5">
    <location>
        <begin position="200"/>
        <end position="222"/>
    </location>
</feature>
<feature type="domain" description="O-antigen ligase-related" evidence="6">
    <location>
        <begin position="190"/>
        <end position="331"/>
    </location>
</feature>
<evidence type="ECO:0000313" key="7">
    <source>
        <dbReference type="EMBL" id="RNL45764.1"/>
    </source>
</evidence>
<feature type="transmembrane region" description="Helical" evidence="5">
    <location>
        <begin position="348"/>
        <end position="366"/>
    </location>
</feature>
<feature type="transmembrane region" description="Helical" evidence="5">
    <location>
        <begin position="234"/>
        <end position="251"/>
    </location>
</feature>
<protein>
    <recommendedName>
        <fullName evidence="6">O-antigen ligase-related domain-containing protein</fullName>
    </recommendedName>
</protein>
<dbReference type="OrthoDB" id="4391260at2"/>
<organism evidence="7 8">
    <name type="scientific">Paraeggerthella hongkongensis</name>
    <dbReference type="NCBI Taxonomy" id="230658"/>
    <lineage>
        <taxon>Bacteria</taxon>
        <taxon>Bacillati</taxon>
        <taxon>Actinomycetota</taxon>
        <taxon>Coriobacteriia</taxon>
        <taxon>Eggerthellales</taxon>
        <taxon>Eggerthellaceae</taxon>
        <taxon>Paraeggerthella</taxon>
    </lineage>
</organism>
<dbReference type="EMBL" id="QICD01000007">
    <property type="protein sequence ID" value="RNL45764.1"/>
    <property type="molecule type" value="Genomic_DNA"/>
</dbReference>
<proteinExistence type="predicted"/>
<feature type="transmembrane region" description="Helical" evidence="5">
    <location>
        <begin position="153"/>
        <end position="175"/>
    </location>
</feature>
<accession>A0A3N0BE72</accession>
<comment type="caution">
    <text evidence="7">The sequence shown here is derived from an EMBL/GenBank/DDBJ whole genome shotgun (WGS) entry which is preliminary data.</text>
</comment>
<evidence type="ECO:0000259" key="6">
    <source>
        <dbReference type="Pfam" id="PF04932"/>
    </source>
</evidence>
<evidence type="ECO:0000256" key="5">
    <source>
        <dbReference type="SAM" id="Phobius"/>
    </source>
</evidence>
<keyword evidence="4 5" id="KW-0472">Membrane</keyword>
<dbReference type="RefSeq" id="WP_123191942.1">
    <property type="nucleotide sequence ID" value="NZ_QICD01000007.1"/>
</dbReference>
<keyword evidence="8" id="KW-1185">Reference proteome</keyword>
<feature type="transmembrane region" description="Helical" evidence="5">
    <location>
        <begin position="12"/>
        <end position="29"/>
    </location>
</feature>
<reference evidence="8" key="1">
    <citation type="submission" date="2018-05" db="EMBL/GenBank/DDBJ databases">
        <title>Genome Sequencing of selected type strains of the family Eggerthellaceae.</title>
        <authorList>
            <person name="Danylec N."/>
            <person name="Stoll D.A."/>
            <person name="Doetsch A."/>
            <person name="Huch M."/>
        </authorList>
    </citation>
    <scope>NUCLEOTIDE SEQUENCE [LARGE SCALE GENOMIC DNA]</scope>
    <source>
        <strain evidence="8">DSM 16106</strain>
    </source>
</reference>
<gene>
    <name evidence="7" type="ORF">DMP08_05450</name>
</gene>
<name>A0A3N0BE72_9ACTN</name>
<dbReference type="Pfam" id="PF04932">
    <property type="entry name" value="Wzy_C"/>
    <property type="match status" value="1"/>
</dbReference>
<evidence type="ECO:0000313" key="8">
    <source>
        <dbReference type="Proteomes" id="UP000278632"/>
    </source>
</evidence>